<gene>
    <name evidence="1" type="ORF">B296_00029136</name>
</gene>
<evidence type="ECO:0000313" key="1">
    <source>
        <dbReference type="EMBL" id="RRT43148.1"/>
    </source>
</evidence>
<comment type="caution">
    <text evidence="1">The sequence shown here is derived from an EMBL/GenBank/DDBJ whole genome shotgun (WGS) entry which is preliminary data.</text>
</comment>
<proteinExistence type="predicted"/>
<accession>A0A426XUG6</accession>
<sequence>MGRPARSHTVRHHPESSDILYSPIAPGVAPEYVISLFPPQEACLGFLMEALEAWLGSFVGWVCDPTRFVGSHTIVPVRPE</sequence>
<dbReference type="Proteomes" id="UP000287651">
    <property type="component" value="Unassembled WGS sequence"/>
</dbReference>
<organism evidence="1 2">
    <name type="scientific">Ensete ventricosum</name>
    <name type="common">Abyssinian banana</name>
    <name type="synonym">Musa ensete</name>
    <dbReference type="NCBI Taxonomy" id="4639"/>
    <lineage>
        <taxon>Eukaryota</taxon>
        <taxon>Viridiplantae</taxon>
        <taxon>Streptophyta</taxon>
        <taxon>Embryophyta</taxon>
        <taxon>Tracheophyta</taxon>
        <taxon>Spermatophyta</taxon>
        <taxon>Magnoliopsida</taxon>
        <taxon>Liliopsida</taxon>
        <taxon>Zingiberales</taxon>
        <taxon>Musaceae</taxon>
        <taxon>Ensete</taxon>
    </lineage>
</organism>
<protein>
    <submittedName>
        <fullName evidence="1">Uncharacterized protein</fullName>
    </submittedName>
</protein>
<reference evidence="1 2" key="1">
    <citation type="journal article" date="2014" name="Agronomy (Basel)">
        <title>A Draft Genome Sequence for Ensete ventricosum, the Drought-Tolerant Tree Against Hunger.</title>
        <authorList>
            <person name="Harrison J."/>
            <person name="Moore K.A."/>
            <person name="Paszkiewicz K."/>
            <person name="Jones T."/>
            <person name="Grant M."/>
            <person name="Ambacheew D."/>
            <person name="Muzemil S."/>
            <person name="Studholme D.J."/>
        </authorList>
    </citation>
    <scope>NUCLEOTIDE SEQUENCE [LARGE SCALE GENOMIC DNA]</scope>
</reference>
<dbReference type="EMBL" id="AMZH03017332">
    <property type="protein sequence ID" value="RRT43148.1"/>
    <property type="molecule type" value="Genomic_DNA"/>
</dbReference>
<name>A0A426XUG6_ENSVE</name>
<evidence type="ECO:0000313" key="2">
    <source>
        <dbReference type="Proteomes" id="UP000287651"/>
    </source>
</evidence>
<dbReference type="AlphaFoldDB" id="A0A426XUG6"/>